<dbReference type="InParanoid" id="A0A0C3D0S2"/>
<feature type="non-terminal residue" evidence="1">
    <location>
        <position position="1"/>
    </location>
</feature>
<proteinExistence type="predicted"/>
<dbReference type="Proteomes" id="UP000054321">
    <property type="component" value="Unassembled WGS sequence"/>
</dbReference>
<dbReference type="OrthoDB" id="5428038at2759"/>
<protein>
    <submittedName>
        <fullName evidence="1">Uncharacterized protein</fullName>
    </submittedName>
</protein>
<sequence>IWEILEIPVYEALPRSQRHFKPSAMSQTMRDLLHKMALAFASSNARPPRVALRNVLQCLYHLRVHRAPIGPELSRAVTRLGITNEIGNGKWIRQERLRYALHLISEVEGKDVAKEADATVLNWR</sequence>
<accession>A0A0C3D0S2</accession>
<feature type="non-terminal residue" evidence="1">
    <location>
        <position position="124"/>
    </location>
</feature>
<gene>
    <name evidence="1" type="ORF">OIDMADRAFT_95283</name>
</gene>
<evidence type="ECO:0000313" key="1">
    <source>
        <dbReference type="EMBL" id="KIN04849.1"/>
    </source>
</evidence>
<reference evidence="1 2" key="1">
    <citation type="submission" date="2014-04" db="EMBL/GenBank/DDBJ databases">
        <authorList>
            <consortium name="DOE Joint Genome Institute"/>
            <person name="Kuo A."/>
            <person name="Martino E."/>
            <person name="Perotto S."/>
            <person name="Kohler A."/>
            <person name="Nagy L.G."/>
            <person name="Floudas D."/>
            <person name="Copeland A."/>
            <person name="Barry K.W."/>
            <person name="Cichocki N."/>
            <person name="Veneault-Fourrey C."/>
            <person name="LaButti K."/>
            <person name="Lindquist E.A."/>
            <person name="Lipzen A."/>
            <person name="Lundell T."/>
            <person name="Morin E."/>
            <person name="Murat C."/>
            <person name="Sun H."/>
            <person name="Tunlid A."/>
            <person name="Henrissat B."/>
            <person name="Grigoriev I.V."/>
            <person name="Hibbett D.S."/>
            <person name="Martin F."/>
            <person name="Nordberg H.P."/>
            <person name="Cantor M.N."/>
            <person name="Hua S.X."/>
        </authorList>
    </citation>
    <scope>NUCLEOTIDE SEQUENCE [LARGE SCALE GENOMIC DNA]</scope>
    <source>
        <strain evidence="1 2">Zn</strain>
    </source>
</reference>
<dbReference type="STRING" id="913774.A0A0C3D0S2"/>
<dbReference type="HOGENOM" id="CLU_2009404_0_0_1"/>
<dbReference type="EMBL" id="KN832872">
    <property type="protein sequence ID" value="KIN04849.1"/>
    <property type="molecule type" value="Genomic_DNA"/>
</dbReference>
<reference evidence="2" key="2">
    <citation type="submission" date="2015-01" db="EMBL/GenBank/DDBJ databases">
        <title>Evolutionary Origins and Diversification of the Mycorrhizal Mutualists.</title>
        <authorList>
            <consortium name="DOE Joint Genome Institute"/>
            <consortium name="Mycorrhizal Genomics Consortium"/>
            <person name="Kohler A."/>
            <person name="Kuo A."/>
            <person name="Nagy L.G."/>
            <person name="Floudas D."/>
            <person name="Copeland A."/>
            <person name="Barry K.W."/>
            <person name="Cichocki N."/>
            <person name="Veneault-Fourrey C."/>
            <person name="LaButti K."/>
            <person name="Lindquist E.A."/>
            <person name="Lipzen A."/>
            <person name="Lundell T."/>
            <person name="Morin E."/>
            <person name="Murat C."/>
            <person name="Riley R."/>
            <person name="Ohm R."/>
            <person name="Sun H."/>
            <person name="Tunlid A."/>
            <person name="Henrissat B."/>
            <person name="Grigoriev I.V."/>
            <person name="Hibbett D.S."/>
            <person name="Martin F."/>
        </authorList>
    </citation>
    <scope>NUCLEOTIDE SEQUENCE [LARGE SCALE GENOMIC DNA]</scope>
    <source>
        <strain evidence="2">Zn</strain>
    </source>
</reference>
<evidence type="ECO:0000313" key="2">
    <source>
        <dbReference type="Proteomes" id="UP000054321"/>
    </source>
</evidence>
<dbReference type="AlphaFoldDB" id="A0A0C3D0S2"/>
<name>A0A0C3D0S2_OIDMZ</name>
<organism evidence="1 2">
    <name type="scientific">Oidiodendron maius (strain Zn)</name>
    <dbReference type="NCBI Taxonomy" id="913774"/>
    <lineage>
        <taxon>Eukaryota</taxon>
        <taxon>Fungi</taxon>
        <taxon>Dikarya</taxon>
        <taxon>Ascomycota</taxon>
        <taxon>Pezizomycotina</taxon>
        <taxon>Leotiomycetes</taxon>
        <taxon>Leotiomycetes incertae sedis</taxon>
        <taxon>Myxotrichaceae</taxon>
        <taxon>Oidiodendron</taxon>
    </lineage>
</organism>
<keyword evidence="2" id="KW-1185">Reference proteome</keyword>